<gene>
    <name evidence="6" type="ORF">Ahy_A07g035492</name>
</gene>
<evidence type="ECO:0000256" key="4">
    <source>
        <dbReference type="PROSITE-ProRule" id="PRU00325"/>
    </source>
</evidence>
<dbReference type="GO" id="GO:0008270">
    <property type="term" value="F:zinc ion binding"/>
    <property type="evidence" value="ECO:0007669"/>
    <property type="project" value="UniProtKB-KW"/>
</dbReference>
<feature type="domain" description="SWIM-type" evidence="5">
    <location>
        <begin position="332"/>
        <end position="370"/>
    </location>
</feature>
<evidence type="ECO:0000313" key="6">
    <source>
        <dbReference type="EMBL" id="RYR49174.1"/>
    </source>
</evidence>
<reference evidence="6 7" key="1">
    <citation type="submission" date="2019-01" db="EMBL/GenBank/DDBJ databases">
        <title>Sequencing of cultivated peanut Arachis hypogaea provides insights into genome evolution and oil improvement.</title>
        <authorList>
            <person name="Chen X."/>
        </authorList>
    </citation>
    <scope>NUCLEOTIDE SEQUENCE [LARGE SCALE GENOMIC DNA]</scope>
    <source>
        <strain evidence="7">cv. Fuhuasheng</strain>
        <tissue evidence="6">Leaves</tissue>
    </source>
</reference>
<dbReference type="PROSITE" id="PS50966">
    <property type="entry name" value="ZF_SWIM"/>
    <property type="match status" value="1"/>
</dbReference>
<dbReference type="EMBL" id="SDMP01000007">
    <property type="protein sequence ID" value="RYR49174.1"/>
    <property type="molecule type" value="Genomic_DNA"/>
</dbReference>
<sequence length="543" mass="61600">MKSCNVEDADVHGILNDKNGEHGCNEDFDDACDVGAVDIVFDEDASDYGNVIGLNDQQIMRKVFRSEKRAYEFYCKFGRCHGFGVRKGIMTNCMAKLSIYLDRENSVRKVRKVILEHNHELTPRVMVHMIPKFRQMSNAAKAHIDGMHGYGIPMSKILGYMAGIAGGYSLLGFMKKDAYNYIDKMSHSKIADGDSNAANMYKKRHMWESAYLRGKFCAGYRTTSRCEGINSHVKKFLTSRYSIVDLVQNPELVVREYRNNELVAQYTSMYSTPFLTTCLDPIEKCVAAVYTRAIFMQVKREIDGVEGLNFVSKRRVSTTMVYTTKEYGHPGQNVVTLFDNNSLKFECRCRFWEKEGFSCKHMFFVMKHENLKDIPSRLILKPWRRDAKAIDEYEERSNKSLSERGFLLCHGALHAALQWMLYLGSKNHSVFKSAMDGIRNLCSQLEELLGQATRGKKTHVEQHVLTGKGHLRRSKRRAVAQVKQDNVNPNEIVAAVSTEPIIGTAQSENVISWPDVGSSHYHALVGPGASTITEKRDITPSVT</sequence>
<keyword evidence="7" id="KW-1185">Reference proteome</keyword>
<dbReference type="PANTHER" id="PTHR47718:SF15">
    <property type="entry name" value="PROTEIN FAR1-RELATED SEQUENCE 5-LIKE"/>
    <property type="match status" value="1"/>
</dbReference>
<evidence type="ECO:0000259" key="5">
    <source>
        <dbReference type="PROSITE" id="PS50966"/>
    </source>
</evidence>
<evidence type="ECO:0000256" key="1">
    <source>
        <dbReference type="ARBA" id="ARBA00022723"/>
    </source>
</evidence>
<evidence type="ECO:0000256" key="3">
    <source>
        <dbReference type="ARBA" id="ARBA00022833"/>
    </source>
</evidence>
<evidence type="ECO:0000256" key="2">
    <source>
        <dbReference type="ARBA" id="ARBA00022771"/>
    </source>
</evidence>
<dbReference type="InterPro" id="IPR006564">
    <property type="entry name" value="Znf_PMZ"/>
</dbReference>
<keyword evidence="3" id="KW-0862">Zinc</keyword>
<dbReference type="SMART" id="SM00575">
    <property type="entry name" value="ZnF_PMZ"/>
    <property type="match status" value="1"/>
</dbReference>
<organism evidence="6 7">
    <name type="scientific">Arachis hypogaea</name>
    <name type="common">Peanut</name>
    <dbReference type="NCBI Taxonomy" id="3818"/>
    <lineage>
        <taxon>Eukaryota</taxon>
        <taxon>Viridiplantae</taxon>
        <taxon>Streptophyta</taxon>
        <taxon>Embryophyta</taxon>
        <taxon>Tracheophyta</taxon>
        <taxon>Spermatophyta</taxon>
        <taxon>Magnoliopsida</taxon>
        <taxon>eudicotyledons</taxon>
        <taxon>Gunneridae</taxon>
        <taxon>Pentapetalae</taxon>
        <taxon>rosids</taxon>
        <taxon>fabids</taxon>
        <taxon>Fabales</taxon>
        <taxon>Fabaceae</taxon>
        <taxon>Papilionoideae</taxon>
        <taxon>50 kb inversion clade</taxon>
        <taxon>dalbergioids sensu lato</taxon>
        <taxon>Dalbergieae</taxon>
        <taxon>Pterocarpus clade</taxon>
        <taxon>Arachis</taxon>
    </lineage>
</organism>
<keyword evidence="1" id="KW-0479">Metal-binding</keyword>
<comment type="caution">
    <text evidence="6">The sequence shown here is derived from an EMBL/GenBank/DDBJ whole genome shotgun (WGS) entry which is preliminary data.</text>
</comment>
<dbReference type="Proteomes" id="UP000289738">
    <property type="component" value="Chromosome A07"/>
</dbReference>
<accession>A0A445CDZ6</accession>
<protein>
    <recommendedName>
        <fullName evidence="5">SWIM-type domain-containing protein</fullName>
    </recommendedName>
</protein>
<name>A0A445CDZ6_ARAHY</name>
<dbReference type="InterPro" id="IPR007527">
    <property type="entry name" value="Znf_SWIM"/>
</dbReference>
<keyword evidence="2 4" id="KW-0863">Zinc-finger</keyword>
<dbReference type="PANTHER" id="PTHR47718">
    <property type="entry name" value="OS01G0519700 PROTEIN"/>
    <property type="match status" value="1"/>
</dbReference>
<proteinExistence type="predicted"/>
<evidence type="ECO:0000313" key="7">
    <source>
        <dbReference type="Proteomes" id="UP000289738"/>
    </source>
</evidence>
<dbReference type="AlphaFoldDB" id="A0A445CDZ6"/>